<dbReference type="HOGENOM" id="CLU_2522187_0_0_7"/>
<protein>
    <submittedName>
        <fullName evidence="1">Uncharacterized protein</fullName>
    </submittedName>
</protein>
<evidence type="ECO:0000313" key="1">
    <source>
        <dbReference type="EMBL" id="CAG36808.1"/>
    </source>
</evidence>
<sequence>MHLSLNGCGLVTLAEYSSPRYFSCIPCKNFPRTWSSIPLTYVRYLLKSRVGFTQQLRIYSPSRPYIFPADRLMLPYTGSSYITG</sequence>
<organism evidence="1 2">
    <name type="scientific">Desulfotalea psychrophila (strain LSv54 / DSM 12343)</name>
    <dbReference type="NCBI Taxonomy" id="177439"/>
    <lineage>
        <taxon>Bacteria</taxon>
        <taxon>Pseudomonadati</taxon>
        <taxon>Thermodesulfobacteriota</taxon>
        <taxon>Desulfobulbia</taxon>
        <taxon>Desulfobulbales</taxon>
        <taxon>Desulfocapsaceae</taxon>
        <taxon>Desulfotalea</taxon>
    </lineage>
</organism>
<proteinExistence type="predicted"/>
<name>Q6ALG7_DESPS</name>
<evidence type="ECO:0000313" key="2">
    <source>
        <dbReference type="Proteomes" id="UP000000602"/>
    </source>
</evidence>
<accession>Q6ALG7</accession>
<dbReference type="KEGG" id="dps:DP2079"/>
<keyword evidence="2" id="KW-1185">Reference proteome</keyword>
<gene>
    <name evidence="1" type="ordered locus">DP2079</name>
</gene>
<dbReference type="AlphaFoldDB" id="Q6ALG7"/>
<dbReference type="Proteomes" id="UP000000602">
    <property type="component" value="Chromosome"/>
</dbReference>
<reference evidence="2" key="1">
    <citation type="journal article" date="2004" name="Environ. Microbiol.">
        <title>The genome of Desulfotalea psychrophila, a sulfate-reducing bacterium from permanently cold Arctic sediments.</title>
        <authorList>
            <person name="Rabus R."/>
            <person name="Ruepp A."/>
            <person name="Frickey T."/>
            <person name="Rattei T."/>
            <person name="Fartmann B."/>
            <person name="Stark M."/>
            <person name="Bauer M."/>
            <person name="Zibat A."/>
            <person name="Lombardot T."/>
            <person name="Becker I."/>
            <person name="Amann J."/>
            <person name="Gellner K."/>
            <person name="Teeling H."/>
            <person name="Leuschner W.D."/>
            <person name="Gloeckner F.-O."/>
            <person name="Lupas A.N."/>
            <person name="Amann R."/>
            <person name="Klenk H.-P."/>
        </authorList>
    </citation>
    <scope>NUCLEOTIDE SEQUENCE [LARGE SCALE GENOMIC DNA]</scope>
    <source>
        <strain evidence="2">DSM 12343 / LSv54</strain>
    </source>
</reference>
<dbReference type="EMBL" id="CR522870">
    <property type="protein sequence ID" value="CAG36808.1"/>
    <property type="molecule type" value="Genomic_DNA"/>
</dbReference>